<evidence type="ECO:0000313" key="2">
    <source>
        <dbReference type="Proteomes" id="UP000178530"/>
    </source>
</evidence>
<comment type="caution">
    <text evidence="1">The sequence shown here is derived from an EMBL/GenBank/DDBJ whole genome shotgun (WGS) entry which is preliminary data.</text>
</comment>
<sequence>MKRKTRHIVYFESFLLADKSVPNFTCIAQSFRIEREDDMNDAISDKALDQEFCRLNEDYEKANRSVVPFQRTDTPVKKSRYHLGKSLTDDSLRKMSLFVSPHIKNED</sequence>
<reference evidence="1 2" key="1">
    <citation type="journal article" date="2016" name="Nat. Commun.">
        <title>Thousands of microbial genomes shed light on interconnected biogeochemical processes in an aquifer system.</title>
        <authorList>
            <person name="Anantharaman K."/>
            <person name="Brown C.T."/>
            <person name="Hug L.A."/>
            <person name="Sharon I."/>
            <person name="Castelle C.J."/>
            <person name="Probst A.J."/>
            <person name="Thomas B.C."/>
            <person name="Singh A."/>
            <person name="Wilkins M.J."/>
            <person name="Karaoz U."/>
            <person name="Brodie E.L."/>
            <person name="Williams K.H."/>
            <person name="Hubbard S.S."/>
            <person name="Banfield J.F."/>
        </authorList>
    </citation>
    <scope>NUCLEOTIDE SEQUENCE [LARGE SCALE GENOMIC DNA]</scope>
</reference>
<organism evidence="1 2">
    <name type="scientific">Candidatus Zambryskibacteria bacterium RIFCSPHIGHO2_12_FULL_38_37</name>
    <dbReference type="NCBI Taxonomy" id="1802751"/>
    <lineage>
        <taxon>Bacteria</taxon>
        <taxon>Candidatus Zambryskiibacteriota</taxon>
    </lineage>
</organism>
<protein>
    <submittedName>
        <fullName evidence="1">Uncharacterized protein</fullName>
    </submittedName>
</protein>
<dbReference type="EMBL" id="MHVU01000044">
    <property type="protein sequence ID" value="OHA97524.1"/>
    <property type="molecule type" value="Genomic_DNA"/>
</dbReference>
<proteinExistence type="predicted"/>
<evidence type="ECO:0000313" key="1">
    <source>
        <dbReference type="EMBL" id="OHA97524.1"/>
    </source>
</evidence>
<name>A0A1G2TJQ4_9BACT</name>
<dbReference type="AlphaFoldDB" id="A0A1G2TJQ4"/>
<gene>
    <name evidence="1" type="ORF">A3E32_00905</name>
</gene>
<dbReference type="Proteomes" id="UP000178530">
    <property type="component" value="Unassembled WGS sequence"/>
</dbReference>
<accession>A0A1G2TJQ4</accession>